<accession>A0A2Z3H0E5</accession>
<dbReference type="RefSeq" id="WP_010048675.1">
    <property type="nucleotide sequence ID" value="NZ_CP025958.1"/>
</dbReference>
<dbReference type="OrthoDB" id="9771802at2"/>
<name>A0A2Z3H0E5_9BACT</name>
<evidence type="ECO:0008006" key="3">
    <source>
        <dbReference type="Google" id="ProtNLM"/>
    </source>
</evidence>
<gene>
    <name evidence="1" type="ORF">C1280_15890</name>
</gene>
<dbReference type="KEGG" id="gog:C1280_15890"/>
<evidence type="ECO:0000313" key="2">
    <source>
        <dbReference type="Proteomes" id="UP000245802"/>
    </source>
</evidence>
<keyword evidence="2" id="KW-1185">Reference proteome</keyword>
<reference evidence="1 2" key="1">
    <citation type="submission" date="2018-01" db="EMBL/GenBank/DDBJ databases">
        <title>G. obscuriglobus.</title>
        <authorList>
            <person name="Franke J."/>
            <person name="Blomberg W."/>
            <person name="Selmecki A."/>
        </authorList>
    </citation>
    <scope>NUCLEOTIDE SEQUENCE [LARGE SCALE GENOMIC DNA]</scope>
    <source>
        <strain evidence="1 2">DSM 5831</strain>
    </source>
</reference>
<evidence type="ECO:0000313" key="1">
    <source>
        <dbReference type="EMBL" id="AWM38321.1"/>
    </source>
</evidence>
<dbReference type="Proteomes" id="UP000245802">
    <property type="component" value="Chromosome"/>
</dbReference>
<dbReference type="AlphaFoldDB" id="A0A2Z3H0E5"/>
<dbReference type="SUPFAM" id="SSF56059">
    <property type="entry name" value="Glutathione synthetase ATP-binding domain-like"/>
    <property type="match status" value="1"/>
</dbReference>
<proteinExistence type="predicted"/>
<organism evidence="1 2">
    <name type="scientific">Gemmata obscuriglobus</name>
    <dbReference type="NCBI Taxonomy" id="114"/>
    <lineage>
        <taxon>Bacteria</taxon>
        <taxon>Pseudomonadati</taxon>
        <taxon>Planctomycetota</taxon>
        <taxon>Planctomycetia</taxon>
        <taxon>Gemmatales</taxon>
        <taxon>Gemmataceae</taxon>
        <taxon>Gemmata</taxon>
    </lineage>
</organism>
<sequence>MSADAIAAYHDLLASGGILAADSQGALERAQQLRGLQFGTRPVCTVLRPRFLTPAQYRLLHDTVGTLLPAFQTVYDRALVDPAFRGQFRLLDWEEQLLSVEPGFACPSPTSRFDTFFASDDELLFTELNSETPAGAGYSDALSEVFYGLPVFQEFQRRFRAFPIPARPGVLHALTDSFRQWQGHTSDAPRIAILDWREVPTFSEFVIFYDYFKAMGLEARIVDPREVEYRDGKLMAGDYHITLIYKRVLIGELIERGGLDHPVVRAVRDRAVCMVNSFRCKILFKKASLAVLSDERNRGLLTPAQQQAVTKHIPWTRVMEARTTTGPDGAAIDLVPWASTNKDQLVLKPNDDYGGKGIVLGWLADQRTWDEAVQTALTHPYVVQQKVKIPHEAFPSFENGSLHVLDRMLDTNPYVAFGTHMHGCLTRISTEALVNVTAGGGSTVPTFLVEPR</sequence>
<dbReference type="EMBL" id="CP025958">
    <property type="protein sequence ID" value="AWM38321.1"/>
    <property type="molecule type" value="Genomic_DNA"/>
</dbReference>
<protein>
    <recommendedName>
        <fullName evidence="3">Circularly permuted type 2 ATP-grasp protein</fullName>
    </recommendedName>
</protein>